<dbReference type="EMBL" id="AFMD02000030">
    <property type="protein sequence ID" value="EMG24022.1"/>
    <property type="molecule type" value="Genomic_DNA"/>
</dbReference>
<evidence type="ECO:0000313" key="1">
    <source>
        <dbReference type="EMBL" id="EMG24022.1"/>
    </source>
</evidence>
<accession>M3IU77</accession>
<gene>
    <name evidence="1" type="ORF">LEP1GSC150_0970</name>
</gene>
<reference evidence="1 2" key="1">
    <citation type="submission" date="2013-02" db="EMBL/GenBank/DDBJ databases">
        <authorList>
            <person name="Harkins D.M."/>
            <person name="Durkin A.S."/>
            <person name="Brinkac L.M."/>
            <person name="Haft D.H."/>
            <person name="Selengut J.D."/>
            <person name="Sanka R."/>
            <person name="DePew J."/>
            <person name="Purushe J."/>
            <person name="Tulsiani S.M."/>
            <person name="Graham G.C."/>
            <person name="Burns M.-A."/>
            <person name="Dohnt M.F."/>
            <person name="Smythe L.D."/>
            <person name="McKay D.B."/>
            <person name="Craig S.B."/>
            <person name="Vinetz J.M."/>
            <person name="Sutton G.G."/>
            <person name="Nierman W.C."/>
            <person name="Fouts D.E."/>
        </authorList>
    </citation>
    <scope>NUCLEOTIDE SEQUENCE [LARGE SCALE GENOMIC DNA]</scope>
    <source>
        <strain evidence="1 2">LT2050</strain>
    </source>
</reference>
<organism evidence="1 2">
    <name type="scientific">Leptospira interrogans serovar Copenhageni str. LT2050</name>
    <dbReference type="NCBI Taxonomy" id="1001598"/>
    <lineage>
        <taxon>Bacteria</taxon>
        <taxon>Pseudomonadati</taxon>
        <taxon>Spirochaetota</taxon>
        <taxon>Spirochaetia</taxon>
        <taxon>Leptospirales</taxon>
        <taxon>Leptospiraceae</taxon>
        <taxon>Leptospira</taxon>
    </lineage>
</organism>
<dbReference type="Proteomes" id="UP000011778">
    <property type="component" value="Unassembled WGS sequence"/>
</dbReference>
<sequence length="55" mass="6589">MNSYYQYFGPNESASSFTLLFLTYLDLGFRRLLFLPGFFKIHKLERLLETKINSF</sequence>
<evidence type="ECO:0000313" key="2">
    <source>
        <dbReference type="Proteomes" id="UP000011778"/>
    </source>
</evidence>
<name>M3IU77_LEPIT</name>
<comment type="caution">
    <text evidence="1">The sequence shown here is derived from an EMBL/GenBank/DDBJ whole genome shotgun (WGS) entry which is preliminary data.</text>
</comment>
<dbReference type="AlphaFoldDB" id="M3IU77"/>
<protein>
    <submittedName>
        <fullName evidence="1">Uncharacterized protein</fullName>
    </submittedName>
</protein>
<proteinExistence type="predicted"/>